<evidence type="ECO:0000256" key="3">
    <source>
        <dbReference type="ARBA" id="ARBA00022475"/>
    </source>
</evidence>
<keyword evidence="11" id="KW-1185">Reference proteome</keyword>
<dbReference type="EMBL" id="JAKKPZ010000002">
    <property type="protein sequence ID" value="KAI1726029.1"/>
    <property type="molecule type" value="Genomic_DNA"/>
</dbReference>
<keyword evidence="7 8" id="KW-0472">Membrane</keyword>
<keyword evidence="4 8" id="KW-0812">Transmembrane</keyword>
<reference evidence="10" key="1">
    <citation type="submission" date="2022-01" db="EMBL/GenBank/DDBJ databases">
        <title>Genome Sequence Resource for Two Populations of Ditylenchus destructor, the Migratory Endoparasitic Phytonematode.</title>
        <authorList>
            <person name="Zhang H."/>
            <person name="Lin R."/>
            <person name="Xie B."/>
        </authorList>
    </citation>
    <scope>NUCLEOTIDE SEQUENCE</scope>
    <source>
        <strain evidence="10">BazhouSP</strain>
    </source>
</reference>
<dbReference type="InterPro" id="IPR051962">
    <property type="entry name" value="Cuticlin"/>
</dbReference>
<proteinExistence type="predicted"/>
<evidence type="ECO:0000256" key="8">
    <source>
        <dbReference type="SAM" id="Phobius"/>
    </source>
</evidence>
<dbReference type="PANTHER" id="PTHR22907">
    <property type="entry name" value="GH04558P"/>
    <property type="match status" value="1"/>
</dbReference>
<evidence type="ECO:0000256" key="5">
    <source>
        <dbReference type="ARBA" id="ARBA00022729"/>
    </source>
</evidence>
<sequence>MVPIVLSRRDEAIDVSLAQIRAGREKLPFPAPWGSNPKGIFLSASLIVAFHAEFLTKFDRVYHVQCFYMEMQNMLEKEISVKMPPPVLQTQQVPMPTCKYEVLAGGPEGPPVFYATIGQMVYHKWTCESSTENQFCMVVHTCIVDDGNGDRVELIDEKGCARDKFLLQNLDYVSDLLVGKEAHVYKYADRPSMFFDCQITLNIKEPGQQYCDVPQCPDPPRRRRGHNENAADINGTVSEQNMEKNYVLSRDSFVTSSIIKENFAVTEDAICMTNFGMSAIAAMNILMLLSSGLFFRNAYKKIFFE</sequence>
<dbReference type="PROSITE" id="PS51034">
    <property type="entry name" value="ZP_2"/>
    <property type="match status" value="1"/>
</dbReference>
<keyword evidence="2" id="KW-0193">Cuticle</keyword>
<evidence type="ECO:0000313" key="10">
    <source>
        <dbReference type="EMBL" id="KAI1726029.1"/>
    </source>
</evidence>
<comment type="caution">
    <text evidence="10">The sequence shown here is derived from an EMBL/GenBank/DDBJ whole genome shotgun (WGS) entry which is preliminary data.</text>
</comment>
<dbReference type="GO" id="GO:0042302">
    <property type="term" value="F:structural constituent of cuticle"/>
    <property type="evidence" value="ECO:0007669"/>
    <property type="project" value="UniProtKB-KW"/>
</dbReference>
<keyword evidence="3" id="KW-1003">Cell membrane</keyword>
<gene>
    <name evidence="10" type="ORF">DdX_02722</name>
</gene>
<dbReference type="Proteomes" id="UP001201812">
    <property type="component" value="Unassembled WGS sequence"/>
</dbReference>
<dbReference type="Pfam" id="PF25301">
    <property type="entry name" value="CUT_C"/>
    <property type="match status" value="1"/>
</dbReference>
<protein>
    <submittedName>
        <fullName evidence="10">Cuticlin-1</fullName>
    </submittedName>
</protein>
<feature type="domain" description="ZP" evidence="9">
    <location>
        <begin position="1"/>
        <end position="218"/>
    </location>
</feature>
<organism evidence="10 11">
    <name type="scientific">Ditylenchus destructor</name>
    <dbReference type="NCBI Taxonomy" id="166010"/>
    <lineage>
        <taxon>Eukaryota</taxon>
        <taxon>Metazoa</taxon>
        <taxon>Ecdysozoa</taxon>
        <taxon>Nematoda</taxon>
        <taxon>Chromadorea</taxon>
        <taxon>Rhabditida</taxon>
        <taxon>Tylenchina</taxon>
        <taxon>Tylenchomorpha</taxon>
        <taxon>Sphaerularioidea</taxon>
        <taxon>Anguinidae</taxon>
        <taxon>Anguininae</taxon>
        <taxon>Ditylenchus</taxon>
    </lineage>
</organism>
<dbReference type="PANTHER" id="PTHR22907:SF11">
    <property type="entry name" value="CUTICLIN-5"/>
    <property type="match status" value="1"/>
</dbReference>
<keyword evidence="6 8" id="KW-1133">Transmembrane helix</keyword>
<dbReference type="InterPro" id="IPR057475">
    <property type="entry name" value="CUT_C"/>
</dbReference>
<dbReference type="SMART" id="SM00241">
    <property type="entry name" value="ZP"/>
    <property type="match status" value="1"/>
</dbReference>
<accession>A0AAD4NEU6</accession>
<dbReference type="InterPro" id="IPR001507">
    <property type="entry name" value="ZP_dom"/>
</dbReference>
<evidence type="ECO:0000256" key="4">
    <source>
        <dbReference type="ARBA" id="ARBA00022692"/>
    </source>
</evidence>
<dbReference type="InterPro" id="IPR056953">
    <property type="entry name" value="CUT_N"/>
</dbReference>
<evidence type="ECO:0000256" key="7">
    <source>
        <dbReference type="ARBA" id="ARBA00023136"/>
    </source>
</evidence>
<feature type="transmembrane region" description="Helical" evidence="8">
    <location>
        <begin position="275"/>
        <end position="295"/>
    </location>
</feature>
<dbReference type="AlphaFoldDB" id="A0AAD4NEU6"/>
<evidence type="ECO:0000313" key="11">
    <source>
        <dbReference type="Proteomes" id="UP001201812"/>
    </source>
</evidence>
<evidence type="ECO:0000259" key="9">
    <source>
        <dbReference type="PROSITE" id="PS51034"/>
    </source>
</evidence>
<dbReference type="GO" id="GO:0005886">
    <property type="term" value="C:plasma membrane"/>
    <property type="evidence" value="ECO:0007669"/>
    <property type="project" value="UniProtKB-SubCell"/>
</dbReference>
<keyword evidence="5" id="KW-0732">Signal</keyword>
<evidence type="ECO:0000256" key="6">
    <source>
        <dbReference type="ARBA" id="ARBA00022989"/>
    </source>
</evidence>
<evidence type="ECO:0000256" key="1">
    <source>
        <dbReference type="ARBA" id="ARBA00004251"/>
    </source>
</evidence>
<evidence type="ECO:0000256" key="2">
    <source>
        <dbReference type="ARBA" id="ARBA00022460"/>
    </source>
</evidence>
<comment type="subcellular location">
    <subcellularLocation>
        <location evidence="1">Cell membrane</location>
        <topology evidence="1">Single-pass type I membrane protein</topology>
    </subcellularLocation>
</comment>
<dbReference type="Pfam" id="PF25057">
    <property type="entry name" value="CUT_N"/>
    <property type="match status" value="1"/>
</dbReference>
<name>A0AAD4NEU6_9BILA</name>